<proteinExistence type="predicted"/>
<reference evidence="2" key="1">
    <citation type="journal article" date="2019" name="Int. J. Syst. Evol. Microbiol.">
        <title>The Global Catalogue of Microorganisms (GCM) 10K type strain sequencing project: providing services to taxonomists for standard genome sequencing and annotation.</title>
        <authorList>
            <consortium name="The Broad Institute Genomics Platform"/>
            <consortium name="The Broad Institute Genome Sequencing Center for Infectious Disease"/>
            <person name="Wu L."/>
            <person name="Ma J."/>
        </authorList>
    </citation>
    <scope>NUCLEOTIDE SEQUENCE [LARGE SCALE GENOMIC DNA]</scope>
    <source>
        <strain evidence="2">CCUG 54518</strain>
    </source>
</reference>
<sequence>MTFDFFSAAFAKTETGQQEIQKRSLGLSPLVRRVLVLVDGQRSGKDLATFAGDASIDAILGELVEKGCIEAKPREKPEKAEKPAQAAPEAQVQAPAFLARLPAPEERSAEQNEMARNFMINTVNSIFGQHTRISLIENIARAQGTEGLRKVYLQWESAMAENRIGAKRLPELQDKLVNVL</sequence>
<dbReference type="Proteomes" id="UP001596495">
    <property type="component" value="Unassembled WGS sequence"/>
</dbReference>
<organism evidence="1 2">
    <name type="scientific">Hydrogenophaga bisanensis</name>
    <dbReference type="NCBI Taxonomy" id="439611"/>
    <lineage>
        <taxon>Bacteria</taxon>
        <taxon>Pseudomonadati</taxon>
        <taxon>Pseudomonadota</taxon>
        <taxon>Betaproteobacteria</taxon>
        <taxon>Burkholderiales</taxon>
        <taxon>Comamonadaceae</taxon>
        <taxon>Hydrogenophaga</taxon>
    </lineage>
</organism>
<evidence type="ECO:0000313" key="2">
    <source>
        <dbReference type="Proteomes" id="UP001596495"/>
    </source>
</evidence>
<comment type="caution">
    <text evidence="1">The sequence shown here is derived from an EMBL/GenBank/DDBJ whole genome shotgun (WGS) entry which is preliminary data.</text>
</comment>
<keyword evidence="2" id="KW-1185">Reference proteome</keyword>
<protein>
    <submittedName>
        <fullName evidence="1">Uncharacterized protein</fullName>
    </submittedName>
</protein>
<gene>
    <name evidence="1" type="ORF">ACFQNJ_12830</name>
</gene>
<accession>A0ABW2RBG4</accession>
<name>A0ABW2RBG4_9BURK</name>
<evidence type="ECO:0000313" key="1">
    <source>
        <dbReference type="EMBL" id="MFC7435390.1"/>
    </source>
</evidence>
<dbReference type="EMBL" id="JBHTBX010000008">
    <property type="protein sequence ID" value="MFC7435390.1"/>
    <property type="molecule type" value="Genomic_DNA"/>
</dbReference>
<dbReference type="RefSeq" id="WP_382258003.1">
    <property type="nucleotide sequence ID" value="NZ_JBHTBX010000008.1"/>
</dbReference>